<protein>
    <recommendedName>
        <fullName evidence="1">RNase H type-1 domain-containing protein</fullName>
    </recommendedName>
</protein>
<dbReference type="Pfam" id="PF13456">
    <property type="entry name" value="RVT_3"/>
    <property type="match status" value="1"/>
</dbReference>
<name>A0A565BHA5_9BRAS</name>
<dbReference type="Proteomes" id="UP000489600">
    <property type="component" value="Unassembled WGS sequence"/>
</dbReference>
<dbReference type="EMBL" id="CABITT030000004">
    <property type="protein sequence ID" value="VVB01026.1"/>
    <property type="molecule type" value="Genomic_DNA"/>
</dbReference>
<dbReference type="InterPro" id="IPR002156">
    <property type="entry name" value="RNaseH_domain"/>
</dbReference>
<comment type="caution">
    <text evidence="2">The sequence shown here is derived from an EMBL/GenBank/DDBJ whole genome shotgun (WGS) entry which is preliminary data.</text>
</comment>
<gene>
    <name evidence="2" type="ORF">ANE_LOCUS11470</name>
</gene>
<dbReference type="GO" id="GO:0003676">
    <property type="term" value="F:nucleic acid binding"/>
    <property type="evidence" value="ECO:0007669"/>
    <property type="project" value="InterPro"/>
</dbReference>
<accession>A0A565BHA5</accession>
<dbReference type="AlphaFoldDB" id="A0A565BHA5"/>
<evidence type="ECO:0000313" key="3">
    <source>
        <dbReference type="Proteomes" id="UP000489600"/>
    </source>
</evidence>
<evidence type="ECO:0000313" key="2">
    <source>
        <dbReference type="EMBL" id="VVB01026.1"/>
    </source>
</evidence>
<keyword evidence="3" id="KW-1185">Reference proteome</keyword>
<sequence length="67" mass="7234">MTARLAGIMQNNDDHIISQGLKTMIYINSPLMAEALATGEALLHAKGSGICRFRVASDAKNLIHLIN</sequence>
<proteinExistence type="predicted"/>
<reference evidence="2" key="1">
    <citation type="submission" date="2019-07" db="EMBL/GenBank/DDBJ databases">
        <authorList>
            <person name="Dittberner H."/>
        </authorList>
    </citation>
    <scope>NUCLEOTIDE SEQUENCE [LARGE SCALE GENOMIC DNA]</scope>
</reference>
<organism evidence="2 3">
    <name type="scientific">Arabis nemorensis</name>
    <dbReference type="NCBI Taxonomy" id="586526"/>
    <lineage>
        <taxon>Eukaryota</taxon>
        <taxon>Viridiplantae</taxon>
        <taxon>Streptophyta</taxon>
        <taxon>Embryophyta</taxon>
        <taxon>Tracheophyta</taxon>
        <taxon>Spermatophyta</taxon>
        <taxon>Magnoliopsida</taxon>
        <taxon>eudicotyledons</taxon>
        <taxon>Gunneridae</taxon>
        <taxon>Pentapetalae</taxon>
        <taxon>rosids</taxon>
        <taxon>malvids</taxon>
        <taxon>Brassicales</taxon>
        <taxon>Brassicaceae</taxon>
        <taxon>Arabideae</taxon>
        <taxon>Arabis</taxon>
    </lineage>
</organism>
<feature type="domain" description="RNase H type-1" evidence="1">
    <location>
        <begin position="3"/>
        <end position="67"/>
    </location>
</feature>
<dbReference type="GO" id="GO:0004523">
    <property type="term" value="F:RNA-DNA hybrid ribonuclease activity"/>
    <property type="evidence" value="ECO:0007669"/>
    <property type="project" value="InterPro"/>
</dbReference>
<dbReference type="OrthoDB" id="1106285at2759"/>
<evidence type="ECO:0000259" key="1">
    <source>
        <dbReference type="Pfam" id="PF13456"/>
    </source>
</evidence>